<dbReference type="Proteomes" id="UP000826462">
    <property type="component" value="Chromosome 2"/>
</dbReference>
<dbReference type="InterPro" id="IPR049732">
    <property type="entry name" value="Smlt3025-like"/>
</dbReference>
<dbReference type="EMBL" id="CP080096">
    <property type="protein sequence ID" value="QYD71683.1"/>
    <property type="molecule type" value="Genomic_DNA"/>
</dbReference>
<name>A0ABX8URN8_9BURK</name>
<keyword evidence="3" id="KW-1185">Reference proteome</keyword>
<evidence type="ECO:0000313" key="3">
    <source>
        <dbReference type="Proteomes" id="UP000826462"/>
    </source>
</evidence>
<sequence length="272" mass="30669">METMLRQFDSSIKYAKHLVLTLMLAAAQLAVAQPSLTWDLMVDGGARSLSGAGSSSGYAVGTVNGVRLRIPNYYLHYGVVYEGDRRDGLGVASTAAAQGARIDNFGILLRMSTLQPIRTERDKEDWQVASARADFEKEWLMITFDNHYPPFLAPPRPMDYMLQHLGPYSLDKRLPFGLVHYESDRNTGEAQQGAGSYGHVEYFFDDASVTQIFCRTTKMVVAPYSELSFCQQHFLIPELHQMAEAFYTKKDLSRWVEIETHVKAIVHSFVVQ</sequence>
<feature type="signal peptide" evidence="1">
    <location>
        <begin position="1"/>
        <end position="32"/>
    </location>
</feature>
<reference evidence="2 3" key="1">
    <citation type="submission" date="2021-07" db="EMBL/GenBank/DDBJ databases">
        <title>Paraburkholderia edwinii protects Aspergillus sp. from phenazines by acting as a toxin sponge.</title>
        <authorList>
            <person name="Dahlstrom K.M."/>
            <person name="Newman D.K."/>
        </authorList>
    </citation>
    <scope>NUCLEOTIDE SEQUENCE [LARGE SCALE GENOMIC DNA]</scope>
    <source>
        <strain evidence="2 3">Pe01</strain>
    </source>
</reference>
<keyword evidence="1" id="KW-0732">Signal</keyword>
<dbReference type="RefSeq" id="WP_219801112.1">
    <property type="nucleotide sequence ID" value="NZ_CP080096.1"/>
</dbReference>
<organism evidence="2 3">
    <name type="scientific">Paraburkholderia edwinii</name>
    <dbReference type="NCBI Taxonomy" id="2861782"/>
    <lineage>
        <taxon>Bacteria</taxon>
        <taxon>Pseudomonadati</taxon>
        <taxon>Pseudomonadota</taxon>
        <taxon>Betaproteobacteria</taxon>
        <taxon>Burkholderiales</taxon>
        <taxon>Burkholderiaceae</taxon>
        <taxon>Paraburkholderia</taxon>
    </lineage>
</organism>
<feature type="chain" id="PRO_5047113606" evidence="1">
    <location>
        <begin position="33"/>
        <end position="272"/>
    </location>
</feature>
<evidence type="ECO:0000313" key="2">
    <source>
        <dbReference type="EMBL" id="QYD71683.1"/>
    </source>
</evidence>
<dbReference type="CDD" id="cd20897">
    <property type="entry name" value="Smlt3025-like"/>
    <property type="match status" value="1"/>
</dbReference>
<gene>
    <name evidence="2" type="ORF">KZJ38_32330</name>
</gene>
<protein>
    <submittedName>
        <fullName evidence="2">Uncharacterized protein</fullName>
    </submittedName>
</protein>
<proteinExistence type="predicted"/>
<evidence type="ECO:0000256" key="1">
    <source>
        <dbReference type="SAM" id="SignalP"/>
    </source>
</evidence>
<accession>A0ABX8URN8</accession>